<evidence type="ECO:0000256" key="3">
    <source>
        <dbReference type="PIRSR" id="PIRSR637359-2"/>
    </source>
</evidence>
<dbReference type="PANTHER" id="PTHR10605:SF56">
    <property type="entry name" value="BIFUNCTIONAL HEPARAN SULFATE N-DEACETYLASE_N-SULFOTRANSFERASE"/>
    <property type="match status" value="1"/>
</dbReference>
<feature type="compositionally biased region" description="Basic and acidic residues" evidence="4">
    <location>
        <begin position="86"/>
        <end position="103"/>
    </location>
</feature>
<dbReference type="AlphaFoldDB" id="A0ABD3MCN3"/>
<dbReference type="Gene3D" id="3.40.50.300">
    <property type="entry name" value="P-loop containing nucleotide triphosphate hydrolases"/>
    <property type="match status" value="2"/>
</dbReference>
<reference evidence="5 6" key="1">
    <citation type="submission" date="2024-10" db="EMBL/GenBank/DDBJ databases">
        <title>Updated reference genomes for cyclostephanoid diatoms.</title>
        <authorList>
            <person name="Roberts W.R."/>
            <person name="Alverson A.J."/>
        </authorList>
    </citation>
    <scope>NUCLEOTIDE SEQUENCE [LARGE SCALE GENOMIC DNA]</scope>
    <source>
        <strain evidence="5 6">AJA232-27</strain>
    </source>
</reference>
<gene>
    <name evidence="5" type="ORF">ACHAWU_009020</name>
</gene>
<organism evidence="5 6">
    <name type="scientific">Discostella pseudostelligera</name>
    <dbReference type="NCBI Taxonomy" id="259834"/>
    <lineage>
        <taxon>Eukaryota</taxon>
        <taxon>Sar</taxon>
        <taxon>Stramenopiles</taxon>
        <taxon>Ochrophyta</taxon>
        <taxon>Bacillariophyta</taxon>
        <taxon>Coscinodiscophyceae</taxon>
        <taxon>Thalassiosirophycidae</taxon>
        <taxon>Stephanodiscales</taxon>
        <taxon>Stephanodiscaceae</taxon>
        <taxon>Discostella</taxon>
    </lineage>
</organism>
<feature type="active site" description="For sulfotransferase activity" evidence="2">
    <location>
        <position position="414"/>
    </location>
</feature>
<comment type="caution">
    <text evidence="5">The sequence shown here is derived from an EMBL/GenBank/DDBJ whole genome shotgun (WGS) entry which is preliminary data.</text>
</comment>
<feature type="binding site" evidence="3">
    <location>
        <position position="526"/>
    </location>
    <ligand>
        <name>3'-phosphoadenylyl sulfate</name>
        <dbReference type="ChEBI" id="CHEBI:58339"/>
    </ligand>
</feature>
<evidence type="ECO:0000256" key="4">
    <source>
        <dbReference type="SAM" id="MobiDB-lite"/>
    </source>
</evidence>
<dbReference type="Proteomes" id="UP001530293">
    <property type="component" value="Unassembled WGS sequence"/>
</dbReference>
<keyword evidence="6" id="KW-1185">Reference proteome</keyword>
<feature type="region of interest" description="Disordered" evidence="4">
    <location>
        <begin position="86"/>
        <end position="106"/>
    </location>
</feature>
<name>A0ABD3MCN3_9STRA</name>
<feature type="binding site" evidence="3">
    <location>
        <position position="534"/>
    </location>
    <ligand>
        <name>3'-phosphoadenylyl sulfate</name>
        <dbReference type="ChEBI" id="CHEBI:58339"/>
    </ligand>
</feature>
<keyword evidence="1" id="KW-0808">Transferase</keyword>
<evidence type="ECO:0000313" key="5">
    <source>
        <dbReference type="EMBL" id="KAL3761855.1"/>
    </source>
</evidence>
<evidence type="ECO:0000313" key="6">
    <source>
        <dbReference type="Proteomes" id="UP001530293"/>
    </source>
</evidence>
<evidence type="ECO:0008006" key="7">
    <source>
        <dbReference type="Google" id="ProtNLM"/>
    </source>
</evidence>
<evidence type="ECO:0000256" key="1">
    <source>
        <dbReference type="ARBA" id="ARBA00022679"/>
    </source>
</evidence>
<sequence>MRVKTIPPIVIMTSPPPSESFDFSHDNDEIAAFSALVRSSSLPTDDDDNDGDAASLISVDDERLHQLLVAHHDDDGTIASLDTDNREGSDWRHNSSDDAHVVNDDCGGASITVTEPTLDDDDDDHDDVNEDASFLLSPTSVRRHAQSLIKSNNTKDNDVVVNPLPSRLLHFILHKLQTNPVLSISTFCMGVISVCIWAISSSSSSSNNLFRVSKSSNSCDDIRLHKTYPAFPAEVLLGITAPHESDKPIHGVSDQSQNSVVVKPPYTITDFQYNKSLTYWDEVVGAIAQTQRNIASYASSAEEVWTNLTTWGPCYPRAITHHHRNHQRSSNNNDGDDDDRHQYLRINRKKGLDHNWTYIVQTFNSYNPSSLDENIIYPTERISNQCTSSSSTKRQEPPLGGLCRPSFLIIGQGKCGTSSLYHYLTGHPRILPAKEKQIDYFNYHRAMPLSWYYSHFPTIESFLGRGALMTGEASPGYMPYPYVVEAVAQQFSSNWKPSAANDDGLKGLEKWKAIVRSLPKIIAIVRNPIERAKSSYKYNYVDPAITKLRSGSGITVQGKRIPGKKSDAYYRTNHLFSFEELAYAELIVLKECLKLGGSGERWTYDEFGKRPAAFFYESVRRRSNSTSTTSDSTTPPLIYLDEACYTASKSKAVPRTQWNDLATEHPNKTLTLPNLHLVQSILGRGVYTFPLEWWYEVFSHVAVRDLDHIHVVCTEDMADTPESTMENVTNFLGLPDFDFTNVTSVGRYNVGGHRGYDTITKLHPDDDENHGAAMSEDPLSFPHDESSSGTADEEDDPLLTISDSFLNELIHFYQPYNERLFQLIGKRCPW</sequence>
<dbReference type="PANTHER" id="PTHR10605">
    <property type="entry name" value="HEPARAN SULFATE SULFOTRANSFERASE"/>
    <property type="match status" value="1"/>
</dbReference>
<dbReference type="GO" id="GO:0016740">
    <property type="term" value="F:transferase activity"/>
    <property type="evidence" value="ECO:0007669"/>
    <property type="project" value="UniProtKB-KW"/>
</dbReference>
<feature type="region of interest" description="Disordered" evidence="4">
    <location>
        <begin position="763"/>
        <end position="796"/>
    </location>
</feature>
<dbReference type="EMBL" id="JALLBG020000146">
    <property type="protein sequence ID" value="KAL3761855.1"/>
    <property type="molecule type" value="Genomic_DNA"/>
</dbReference>
<protein>
    <recommendedName>
        <fullName evidence="7">Sulfotransferase domain-containing protein</fullName>
    </recommendedName>
</protein>
<accession>A0ABD3MCN3</accession>
<dbReference type="SUPFAM" id="SSF52540">
    <property type="entry name" value="P-loop containing nucleoside triphosphate hydrolases"/>
    <property type="match status" value="1"/>
</dbReference>
<evidence type="ECO:0000256" key="2">
    <source>
        <dbReference type="PIRSR" id="PIRSR637359-1"/>
    </source>
</evidence>
<dbReference type="InterPro" id="IPR037359">
    <property type="entry name" value="NST/OST"/>
</dbReference>
<dbReference type="InterPro" id="IPR027417">
    <property type="entry name" value="P-loop_NTPase"/>
</dbReference>
<proteinExistence type="predicted"/>